<dbReference type="PANTHER" id="PTHR21060:SF15">
    <property type="entry name" value="ACETATE KINASE-RELATED"/>
    <property type="match status" value="1"/>
</dbReference>
<sequence length="394" mass="43022">MSKILSVNSGSSTLKWRLFDMPSGEMLGKGLIDRVNEPISTVTIQTKDDKKTYEAKSTDCGALVSDMLSQMKAMHLVNRLHEIVGVGHRVVAGGETFSKSVVVDQDTLVKINNLRNLAPLHNAAEASFIKTFSNVLPWATEVAVFDSAFHSTLPEQNYLYGINYDYYRKYGVRKFGAHGTSVRYVSRRAADFLGRDLKDLKMVVLHLGAGSSATAVVNGKSFDTSMGFTPLSGLMGATRSGDIDVSLVTYLQNKLGVSSSEMIEKLNHDSGLLGVSELSGDQRTLKEASDNHQAQLALEMYANAVVKYLGSYIAEMNGIDAIVFAGGVGENSYEMRSQIMSHFNYVGATIDEKKNKTNGQEIDISAADAKVRTLVIPTDEELMIARDTYGLIEN</sequence>
<dbReference type="HAMAP" id="MF_00020">
    <property type="entry name" value="Acetate_kinase"/>
    <property type="match status" value="1"/>
</dbReference>
<feature type="binding site" evidence="6">
    <location>
        <begin position="281"/>
        <end position="283"/>
    </location>
    <ligand>
        <name>ATP</name>
        <dbReference type="ChEBI" id="CHEBI:30616"/>
    </ligand>
</feature>
<feature type="binding site" evidence="6">
    <location>
        <position position="89"/>
    </location>
    <ligand>
        <name>substrate</name>
    </ligand>
</feature>
<evidence type="ECO:0000313" key="8">
    <source>
        <dbReference type="EMBL" id="WDF82927.1"/>
    </source>
</evidence>
<reference evidence="8 9" key="1">
    <citation type="submission" date="2023-02" db="EMBL/GenBank/DDBJ databases">
        <title>Genome sequence of Lacticaseibacillus sp. KACC 23028.</title>
        <authorList>
            <person name="Kim S."/>
            <person name="Heo J."/>
            <person name="Kwon S.-W."/>
        </authorList>
    </citation>
    <scope>NUCLEOTIDE SEQUENCE [LARGE SCALE GENOMIC DNA]</scope>
    <source>
        <strain evidence="8 9">KACC 23028</strain>
    </source>
</reference>
<gene>
    <name evidence="6" type="primary">ackA</name>
    <name evidence="8" type="ORF">PQ472_01405</name>
</gene>
<dbReference type="InterPro" id="IPR000890">
    <property type="entry name" value="Aliphatic_acid_kin_short-chain"/>
</dbReference>
<dbReference type="EMBL" id="CP117884">
    <property type="protein sequence ID" value="WDF82927.1"/>
    <property type="molecule type" value="Genomic_DNA"/>
</dbReference>
<evidence type="ECO:0000313" key="9">
    <source>
        <dbReference type="Proteomes" id="UP001220377"/>
    </source>
</evidence>
<dbReference type="PRINTS" id="PR00471">
    <property type="entry name" value="ACETATEKNASE"/>
</dbReference>
<comment type="subunit">
    <text evidence="6">Homodimer.</text>
</comment>
<keyword evidence="5 6" id="KW-0067">ATP-binding</keyword>
<evidence type="ECO:0000256" key="6">
    <source>
        <dbReference type="HAMAP-Rule" id="MF_00020"/>
    </source>
</evidence>
<name>A0ABY7WVC5_9LACO</name>
<evidence type="ECO:0000256" key="7">
    <source>
        <dbReference type="RuleBase" id="RU003835"/>
    </source>
</evidence>
<protein>
    <recommendedName>
        <fullName evidence="6">Acetate kinase</fullName>
        <ecNumber evidence="6">2.7.2.1</ecNumber>
    </recommendedName>
    <alternativeName>
        <fullName evidence="6">Acetokinase</fullName>
    </alternativeName>
</protein>
<feature type="binding site" evidence="6">
    <location>
        <position position="15"/>
    </location>
    <ligand>
        <name>ATP</name>
        <dbReference type="ChEBI" id="CHEBI:30616"/>
    </ligand>
</feature>
<comment type="cofactor">
    <cofactor evidence="6">
        <name>Mg(2+)</name>
        <dbReference type="ChEBI" id="CHEBI:18420"/>
    </cofactor>
    <cofactor evidence="6">
        <name>Mn(2+)</name>
        <dbReference type="ChEBI" id="CHEBI:29035"/>
    </cofactor>
    <text evidence="6">Mg(2+). Can also accept Mn(2+).</text>
</comment>
<keyword evidence="6" id="KW-0479">Metal-binding</keyword>
<dbReference type="GO" id="GO:0016301">
    <property type="term" value="F:kinase activity"/>
    <property type="evidence" value="ECO:0007669"/>
    <property type="project" value="UniProtKB-KW"/>
</dbReference>
<feature type="binding site" evidence="6">
    <location>
        <position position="8"/>
    </location>
    <ligand>
        <name>Mg(2+)</name>
        <dbReference type="ChEBI" id="CHEBI:18420"/>
    </ligand>
</feature>
<feature type="binding site" evidence="6">
    <location>
        <position position="380"/>
    </location>
    <ligand>
        <name>Mg(2+)</name>
        <dbReference type="ChEBI" id="CHEBI:18420"/>
    </ligand>
</feature>
<dbReference type="NCBIfam" id="TIGR00016">
    <property type="entry name" value="ackA"/>
    <property type="match status" value="1"/>
</dbReference>
<feature type="site" description="Transition state stabilizer" evidence="6">
    <location>
        <position position="239"/>
    </location>
</feature>
<comment type="function">
    <text evidence="6">Catalyzes the formation of acetyl phosphate from acetate and ATP. Can also catalyze the reverse reaction.</text>
</comment>
<evidence type="ECO:0000256" key="3">
    <source>
        <dbReference type="ARBA" id="ARBA00022741"/>
    </source>
</evidence>
<evidence type="ECO:0000256" key="4">
    <source>
        <dbReference type="ARBA" id="ARBA00022777"/>
    </source>
</evidence>
<dbReference type="Proteomes" id="UP001220377">
    <property type="component" value="Chromosome"/>
</dbReference>
<organism evidence="8 9">
    <name type="scientific">Lacticaseibacillus pabuli</name>
    <dbReference type="NCBI Taxonomy" id="3025672"/>
    <lineage>
        <taxon>Bacteria</taxon>
        <taxon>Bacillati</taxon>
        <taxon>Bacillota</taxon>
        <taxon>Bacilli</taxon>
        <taxon>Lactobacillales</taxon>
        <taxon>Lactobacillaceae</taxon>
        <taxon>Lacticaseibacillus</taxon>
    </lineage>
</organism>
<feature type="binding site" evidence="6">
    <location>
        <begin position="206"/>
        <end position="210"/>
    </location>
    <ligand>
        <name>ATP</name>
        <dbReference type="ChEBI" id="CHEBI:30616"/>
    </ligand>
</feature>
<dbReference type="SUPFAM" id="SSF53067">
    <property type="entry name" value="Actin-like ATPase domain"/>
    <property type="match status" value="2"/>
</dbReference>
<dbReference type="RefSeq" id="WP_274260710.1">
    <property type="nucleotide sequence ID" value="NZ_CP117884.1"/>
</dbReference>
<comment type="subcellular location">
    <subcellularLocation>
        <location evidence="6">Cytoplasm</location>
    </subcellularLocation>
</comment>
<dbReference type="PROSITE" id="PS01075">
    <property type="entry name" value="ACETATE_KINASE_1"/>
    <property type="match status" value="1"/>
</dbReference>
<keyword evidence="9" id="KW-1185">Reference proteome</keyword>
<comment type="catalytic activity">
    <reaction evidence="6">
        <text>acetate + ATP = acetyl phosphate + ADP</text>
        <dbReference type="Rhea" id="RHEA:11352"/>
        <dbReference type="ChEBI" id="CHEBI:22191"/>
        <dbReference type="ChEBI" id="CHEBI:30089"/>
        <dbReference type="ChEBI" id="CHEBI:30616"/>
        <dbReference type="ChEBI" id="CHEBI:456216"/>
        <dbReference type="EC" id="2.7.2.1"/>
    </reaction>
</comment>
<evidence type="ECO:0000256" key="5">
    <source>
        <dbReference type="ARBA" id="ARBA00022840"/>
    </source>
</evidence>
<proteinExistence type="inferred from homology"/>
<dbReference type="PIRSF" id="PIRSF000722">
    <property type="entry name" value="Acetate_prop_kin"/>
    <property type="match status" value="1"/>
</dbReference>
<feature type="active site" description="Proton donor/acceptor" evidence="6">
    <location>
        <position position="146"/>
    </location>
</feature>
<keyword evidence="2 6" id="KW-0808">Transferase</keyword>
<dbReference type="InterPro" id="IPR043129">
    <property type="entry name" value="ATPase_NBD"/>
</dbReference>
<feature type="site" description="Transition state stabilizer" evidence="6">
    <location>
        <position position="178"/>
    </location>
</feature>
<keyword evidence="6" id="KW-0963">Cytoplasm</keyword>
<evidence type="ECO:0000256" key="2">
    <source>
        <dbReference type="ARBA" id="ARBA00022679"/>
    </source>
</evidence>
<dbReference type="Gene3D" id="3.30.420.40">
    <property type="match status" value="2"/>
</dbReference>
<dbReference type="CDD" id="cd24010">
    <property type="entry name" value="ASKHA_NBD_AcK_PK"/>
    <property type="match status" value="1"/>
</dbReference>
<dbReference type="InterPro" id="IPR004372">
    <property type="entry name" value="Ac/propionate_kinase"/>
</dbReference>
<dbReference type="Pfam" id="PF00871">
    <property type="entry name" value="Acetate_kinase"/>
    <property type="match status" value="1"/>
</dbReference>
<comment type="similarity">
    <text evidence="1 6 7">Belongs to the acetokinase family.</text>
</comment>
<accession>A0ABY7WVC5</accession>
<keyword evidence="4 6" id="KW-0418">Kinase</keyword>
<keyword evidence="6" id="KW-0460">Magnesium</keyword>
<keyword evidence="3 6" id="KW-0547">Nucleotide-binding</keyword>
<dbReference type="PROSITE" id="PS01076">
    <property type="entry name" value="ACETATE_KINASE_2"/>
    <property type="match status" value="1"/>
</dbReference>
<evidence type="ECO:0000256" key="1">
    <source>
        <dbReference type="ARBA" id="ARBA00008748"/>
    </source>
</evidence>
<feature type="binding site" evidence="6">
    <location>
        <begin position="327"/>
        <end position="331"/>
    </location>
    <ligand>
        <name>ATP</name>
        <dbReference type="ChEBI" id="CHEBI:30616"/>
    </ligand>
</feature>
<comment type="pathway">
    <text evidence="6">Metabolic intermediate biosynthesis; acetyl-CoA biosynthesis; acetyl-CoA from acetate: step 1/2.</text>
</comment>
<dbReference type="PANTHER" id="PTHR21060">
    <property type="entry name" value="ACETATE KINASE"/>
    <property type="match status" value="1"/>
</dbReference>
<dbReference type="EC" id="2.7.2.1" evidence="6"/>
<dbReference type="InterPro" id="IPR023865">
    <property type="entry name" value="Aliphatic_acid_kinase_CS"/>
</dbReference>